<dbReference type="PROSITE" id="PS00444">
    <property type="entry name" value="POLYPRENYL_SYNTHASE_2"/>
    <property type="match status" value="1"/>
</dbReference>
<accession>A0ABW5DRF7</accession>
<keyword evidence="5" id="KW-0460">Magnesium</keyword>
<evidence type="ECO:0000256" key="3">
    <source>
        <dbReference type="ARBA" id="ARBA00022679"/>
    </source>
</evidence>
<dbReference type="NCBIfam" id="NF045485">
    <property type="entry name" value="FPPsyn"/>
    <property type="match status" value="1"/>
</dbReference>
<gene>
    <name evidence="8" type="ORF">ACFSM5_12655</name>
</gene>
<protein>
    <submittedName>
        <fullName evidence="8">Polyprenyl synthetase family protein</fullName>
        <ecNumber evidence="8">2.5.1.-</ecNumber>
    </submittedName>
</protein>
<evidence type="ECO:0000256" key="5">
    <source>
        <dbReference type="ARBA" id="ARBA00022842"/>
    </source>
</evidence>
<keyword evidence="6" id="KW-0414">Isoprene biosynthesis</keyword>
<keyword evidence="3 7" id="KW-0808">Transferase</keyword>
<dbReference type="GO" id="GO:0016740">
    <property type="term" value="F:transferase activity"/>
    <property type="evidence" value="ECO:0007669"/>
    <property type="project" value="UniProtKB-KW"/>
</dbReference>
<evidence type="ECO:0000256" key="2">
    <source>
        <dbReference type="ARBA" id="ARBA00006706"/>
    </source>
</evidence>
<comment type="cofactor">
    <cofactor evidence="1">
        <name>Mg(2+)</name>
        <dbReference type="ChEBI" id="CHEBI:18420"/>
    </cofactor>
</comment>
<evidence type="ECO:0000256" key="7">
    <source>
        <dbReference type="RuleBase" id="RU004466"/>
    </source>
</evidence>
<dbReference type="RefSeq" id="WP_379876779.1">
    <property type="nucleotide sequence ID" value="NZ_JBHUIP010000012.1"/>
</dbReference>
<dbReference type="Gene3D" id="1.10.600.10">
    <property type="entry name" value="Farnesyl Diphosphate Synthase"/>
    <property type="match status" value="1"/>
</dbReference>
<keyword evidence="4" id="KW-0479">Metal-binding</keyword>
<proteinExistence type="inferred from homology"/>
<evidence type="ECO:0000256" key="6">
    <source>
        <dbReference type="ARBA" id="ARBA00023229"/>
    </source>
</evidence>
<dbReference type="InterPro" id="IPR008949">
    <property type="entry name" value="Isoprenoid_synthase_dom_sf"/>
</dbReference>
<evidence type="ECO:0000256" key="4">
    <source>
        <dbReference type="ARBA" id="ARBA00022723"/>
    </source>
</evidence>
<dbReference type="InterPro" id="IPR033749">
    <property type="entry name" value="Polyprenyl_synt_CS"/>
</dbReference>
<dbReference type="Pfam" id="PF00348">
    <property type="entry name" value="polyprenyl_synt"/>
    <property type="match status" value="1"/>
</dbReference>
<evidence type="ECO:0000313" key="9">
    <source>
        <dbReference type="Proteomes" id="UP001597295"/>
    </source>
</evidence>
<dbReference type="SUPFAM" id="SSF48576">
    <property type="entry name" value="Terpenoid synthases"/>
    <property type="match status" value="1"/>
</dbReference>
<name>A0ABW5DRF7_9PROT</name>
<comment type="similarity">
    <text evidence="2 7">Belongs to the FPP/GGPP synthase family.</text>
</comment>
<dbReference type="CDD" id="cd00685">
    <property type="entry name" value="Trans_IPPS_HT"/>
    <property type="match status" value="1"/>
</dbReference>
<dbReference type="SFLD" id="SFLDS00005">
    <property type="entry name" value="Isoprenoid_Synthase_Type_I"/>
    <property type="match status" value="1"/>
</dbReference>
<organism evidence="8 9">
    <name type="scientific">Lacibacterium aquatile</name>
    <dbReference type="NCBI Taxonomy" id="1168082"/>
    <lineage>
        <taxon>Bacteria</taxon>
        <taxon>Pseudomonadati</taxon>
        <taxon>Pseudomonadota</taxon>
        <taxon>Alphaproteobacteria</taxon>
        <taxon>Rhodospirillales</taxon>
        <taxon>Rhodospirillaceae</taxon>
    </lineage>
</organism>
<evidence type="ECO:0000256" key="1">
    <source>
        <dbReference type="ARBA" id="ARBA00001946"/>
    </source>
</evidence>
<comment type="caution">
    <text evidence="8">The sequence shown here is derived from an EMBL/GenBank/DDBJ whole genome shotgun (WGS) entry which is preliminary data.</text>
</comment>
<keyword evidence="9" id="KW-1185">Reference proteome</keyword>
<evidence type="ECO:0000313" key="8">
    <source>
        <dbReference type="EMBL" id="MFD2263743.1"/>
    </source>
</evidence>
<reference evidence="9" key="1">
    <citation type="journal article" date="2019" name="Int. J. Syst. Evol. Microbiol.">
        <title>The Global Catalogue of Microorganisms (GCM) 10K type strain sequencing project: providing services to taxonomists for standard genome sequencing and annotation.</title>
        <authorList>
            <consortium name="The Broad Institute Genomics Platform"/>
            <consortium name="The Broad Institute Genome Sequencing Center for Infectious Disease"/>
            <person name="Wu L."/>
            <person name="Ma J."/>
        </authorList>
    </citation>
    <scope>NUCLEOTIDE SEQUENCE [LARGE SCALE GENOMIC DNA]</scope>
    <source>
        <strain evidence="9">CGMCC 1.19062</strain>
    </source>
</reference>
<sequence>MAEPTRLSAAMAEVAREVEEELDLLLAPVPGLEQRLFEAMRYATLGGGKRLRPFLVIASASLFNVARPAAVRVGAAVEMLHSYSLIHDDLPAMDDSPLRRGRPSSHIEFDEATAILAGDALLTRAFEVLADPAIHGDAGVRIELVRALALAGGGHGMCGGQMLDLLAEKATEPMDIGAITRLQRLKTGAIIAFSCEAGAILGKAAVQQREALNAYAHDLGLAFQIADDLLDIEGSEAETGKTVGHDAAANKATFVSILGLERAKAQAGLLADQACRHLEPFGAAADLLRDVARFVVTRRS</sequence>
<dbReference type="PANTHER" id="PTHR43281:SF1">
    <property type="entry name" value="FARNESYL DIPHOSPHATE SYNTHASE"/>
    <property type="match status" value="1"/>
</dbReference>
<dbReference type="SFLD" id="SFLDG01017">
    <property type="entry name" value="Polyprenyl_Transferase_Like"/>
    <property type="match status" value="1"/>
</dbReference>
<dbReference type="EC" id="2.5.1.-" evidence="8"/>
<dbReference type="InterPro" id="IPR053378">
    <property type="entry name" value="Prenyl_diphosphate_synthase"/>
</dbReference>
<dbReference type="Proteomes" id="UP001597295">
    <property type="component" value="Unassembled WGS sequence"/>
</dbReference>
<dbReference type="InterPro" id="IPR000092">
    <property type="entry name" value="Polyprenyl_synt"/>
</dbReference>
<dbReference type="EMBL" id="JBHUIP010000012">
    <property type="protein sequence ID" value="MFD2263743.1"/>
    <property type="molecule type" value="Genomic_DNA"/>
</dbReference>
<dbReference type="PANTHER" id="PTHR43281">
    <property type="entry name" value="FARNESYL DIPHOSPHATE SYNTHASE"/>
    <property type="match status" value="1"/>
</dbReference>
<dbReference type="PROSITE" id="PS00723">
    <property type="entry name" value="POLYPRENYL_SYNTHASE_1"/>
    <property type="match status" value="1"/>
</dbReference>